<comment type="caution">
    <text evidence="3">The sequence shown here is derived from an EMBL/GenBank/DDBJ whole genome shotgun (WGS) entry which is preliminary data.</text>
</comment>
<dbReference type="PANTHER" id="PTHR36571">
    <property type="entry name" value="PROTEIN YGIW"/>
    <property type="match status" value="1"/>
</dbReference>
<dbReference type="InterPro" id="IPR036700">
    <property type="entry name" value="BOBF_sf"/>
</dbReference>
<dbReference type="InterPro" id="IPR005220">
    <property type="entry name" value="CarO-like"/>
</dbReference>
<evidence type="ECO:0000313" key="3">
    <source>
        <dbReference type="EMBL" id="GGF96721.1"/>
    </source>
</evidence>
<sequence length="120" mass="13568">MKILSICVYMFGFWFSLQAYGAFHKEAQSSKSVNTINDLIQSGSYGHSVILRGNITSQISSGKYQFQDDQGDVITVEISEYVIGKMDITPLDKVKIYGTLDKNVFGREIINNVYRLIIDQ</sequence>
<organism evidence="3 4">
    <name type="scientific">Cysteiniphilum litorale</name>
    <dbReference type="NCBI Taxonomy" id="2056700"/>
    <lineage>
        <taxon>Bacteria</taxon>
        <taxon>Pseudomonadati</taxon>
        <taxon>Pseudomonadota</taxon>
        <taxon>Gammaproteobacteria</taxon>
        <taxon>Thiotrichales</taxon>
        <taxon>Fastidiosibacteraceae</taxon>
        <taxon>Cysteiniphilum</taxon>
    </lineage>
</organism>
<dbReference type="Proteomes" id="UP000636949">
    <property type="component" value="Unassembled WGS sequence"/>
</dbReference>
<feature type="chain" id="PRO_5035268270" description="Bacterial OB-fold domain-containing protein" evidence="2">
    <location>
        <begin position="22"/>
        <end position="120"/>
    </location>
</feature>
<proteinExistence type="predicted"/>
<dbReference type="OrthoDB" id="6650354at2"/>
<evidence type="ECO:0000313" key="4">
    <source>
        <dbReference type="Proteomes" id="UP000636949"/>
    </source>
</evidence>
<name>A0A8J2Z4I2_9GAMM</name>
<dbReference type="Gene3D" id="2.40.50.200">
    <property type="entry name" value="Bacterial OB-fold"/>
    <property type="match status" value="1"/>
</dbReference>
<keyword evidence="4" id="KW-1185">Reference proteome</keyword>
<evidence type="ECO:0000256" key="2">
    <source>
        <dbReference type="SAM" id="SignalP"/>
    </source>
</evidence>
<evidence type="ECO:0000256" key="1">
    <source>
        <dbReference type="ARBA" id="ARBA00022729"/>
    </source>
</evidence>
<dbReference type="Pfam" id="PF04076">
    <property type="entry name" value="BOF"/>
    <property type="match status" value="1"/>
</dbReference>
<protein>
    <recommendedName>
        <fullName evidence="5">Bacterial OB-fold domain-containing protein</fullName>
    </recommendedName>
</protein>
<dbReference type="EMBL" id="BMJS01000011">
    <property type="protein sequence ID" value="GGF96721.1"/>
    <property type="molecule type" value="Genomic_DNA"/>
</dbReference>
<reference evidence="3" key="2">
    <citation type="submission" date="2020-09" db="EMBL/GenBank/DDBJ databases">
        <authorList>
            <person name="Sun Q."/>
            <person name="Zhou Y."/>
        </authorList>
    </citation>
    <scope>NUCLEOTIDE SEQUENCE</scope>
    <source>
        <strain evidence="3">CGMCC 1.15758</strain>
    </source>
</reference>
<feature type="signal peptide" evidence="2">
    <location>
        <begin position="1"/>
        <end position="21"/>
    </location>
</feature>
<keyword evidence="1 2" id="KW-0732">Signal</keyword>
<dbReference type="AlphaFoldDB" id="A0A8J2Z4I2"/>
<dbReference type="SUPFAM" id="SSF101756">
    <property type="entry name" value="Hypothetical protein YgiW"/>
    <property type="match status" value="1"/>
</dbReference>
<accession>A0A8J2Z4I2</accession>
<dbReference type="PANTHER" id="PTHR36571:SF1">
    <property type="entry name" value="PROTEIN YGIW"/>
    <property type="match status" value="1"/>
</dbReference>
<gene>
    <name evidence="3" type="ORF">GCM10010995_12460</name>
</gene>
<dbReference type="NCBIfam" id="NF033674">
    <property type="entry name" value="stress_OB_fold"/>
    <property type="match status" value="1"/>
</dbReference>
<reference evidence="3" key="1">
    <citation type="journal article" date="2014" name="Int. J. Syst. Evol. Microbiol.">
        <title>Complete genome sequence of Corynebacterium casei LMG S-19264T (=DSM 44701T), isolated from a smear-ripened cheese.</title>
        <authorList>
            <consortium name="US DOE Joint Genome Institute (JGI-PGF)"/>
            <person name="Walter F."/>
            <person name="Albersmeier A."/>
            <person name="Kalinowski J."/>
            <person name="Ruckert C."/>
        </authorList>
    </citation>
    <scope>NUCLEOTIDE SEQUENCE</scope>
    <source>
        <strain evidence="3">CGMCC 1.15758</strain>
    </source>
</reference>
<evidence type="ECO:0008006" key="5">
    <source>
        <dbReference type="Google" id="ProtNLM"/>
    </source>
</evidence>